<dbReference type="SUPFAM" id="SSF46785">
    <property type="entry name" value="Winged helix' DNA-binding domain"/>
    <property type="match status" value="1"/>
</dbReference>
<dbReference type="InterPro" id="IPR036390">
    <property type="entry name" value="WH_DNA-bd_sf"/>
</dbReference>
<evidence type="ECO:0000256" key="1">
    <source>
        <dbReference type="ARBA" id="ARBA00023015"/>
    </source>
</evidence>
<dbReference type="Pfam" id="PF01638">
    <property type="entry name" value="HxlR"/>
    <property type="match status" value="1"/>
</dbReference>
<dbReference type="PANTHER" id="PTHR33204:SF29">
    <property type="entry name" value="TRANSCRIPTIONAL REGULATOR"/>
    <property type="match status" value="1"/>
</dbReference>
<organism evidence="5 6">
    <name type="scientific">Dyella halodurans</name>
    <dbReference type="NCBI Taxonomy" id="1920171"/>
    <lineage>
        <taxon>Bacteria</taxon>
        <taxon>Pseudomonadati</taxon>
        <taxon>Pseudomonadota</taxon>
        <taxon>Gammaproteobacteria</taxon>
        <taxon>Lysobacterales</taxon>
        <taxon>Rhodanobacteraceae</taxon>
        <taxon>Dyella</taxon>
    </lineage>
</organism>
<dbReference type="Proteomes" id="UP001595961">
    <property type="component" value="Unassembled WGS sequence"/>
</dbReference>
<keyword evidence="3" id="KW-0804">Transcription</keyword>
<accession>A0ABV9C488</accession>
<keyword evidence="2" id="KW-0238">DNA-binding</keyword>
<comment type="caution">
    <text evidence="5">The sequence shown here is derived from an EMBL/GenBank/DDBJ whole genome shotgun (WGS) entry which is preliminary data.</text>
</comment>
<evidence type="ECO:0000256" key="2">
    <source>
        <dbReference type="ARBA" id="ARBA00023125"/>
    </source>
</evidence>
<feature type="domain" description="HTH hxlR-type" evidence="4">
    <location>
        <begin position="11"/>
        <end position="108"/>
    </location>
</feature>
<keyword evidence="1" id="KW-0805">Transcription regulation</keyword>
<evidence type="ECO:0000259" key="4">
    <source>
        <dbReference type="PROSITE" id="PS51118"/>
    </source>
</evidence>
<evidence type="ECO:0000313" key="6">
    <source>
        <dbReference type="Proteomes" id="UP001595961"/>
    </source>
</evidence>
<gene>
    <name evidence="5" type="ORF">ACFO5W_12785</name>
</gene>
<dbReference type="EMBL" id="JBHSGA010000017">
    <property type="protein sequence ID" value="MFC4527513.1"/>
    <property type="molecule type" value="Genomic_DNA"/>
</dbReference>
<keyword evidence="6" id="KW-1185">Reference proteome</keyword>
<dbReference type="Gene3D" id="1.10.10.10">
    <property type="entry name" value="Winged helix-like DNA-binding domain superfamily/Winged helix DNA-binding domain"/>
    <property type="match status" value="1"/>
</dbReference>
<dbReference type="InterPro" id="IPR036388">
    <property type="entry name" value="WH-like_DNA-bd_sf"/>
</dbReference>
<name>A0ABV9C488_9GAMM</name>
<proteinExistence type="predicted"/>
<evidence type="ECO:0000313" key="5">
    <source>
        <dbReference type="EMBL" id="MFC4527513.1"/>
    </source>
</evidence>
<dbReference type="PANTHER" id="PTHR33204">
    <property type="entry name" value="TRANSCRIPTIONAL REGULATOR, MARR FAMILY"/>
    <property type="match status" value="1"/>
</dbReference>
<protein>
    <submittedName>
        <fullName evidence="5">Winged helix-turn-helix transcriptional regulator</fullName>
    </submittedName>
</protein>
<dbReference type="RefSeq" id="WP_266150191.1">
    <property type="nucleotide sequence ID" value="NZ_CP064028.1"/>
</dbReference>
<dbReference type="PROSITE" id="PS51118">
    <property type="entry name" value="HTH_HXLR"/>
    <property type="match status" value="1"/>
</dbReference>
<evidence type="ECO:0000256" key="3">
    <source>
        <dbReference type="ARBA" id="ARBA00023163"/>
    </source>
</evidence>
<dbReference type="InterPro" id="IPR002577">
    <property type="entry name" value="HTH_HxlR"/>
</dbReference>
<reference evidence="6" key="1">
    <citation type="journal article" date="2019" name="Int. J. Syst. Evol. Microbiol.">
        <title>The Global Catalogue of Microorganisms (GCM) 10K type strain sequencing project: providing services to taxonomists for standard genome sequencing and annotation.</title>
        <authorList>
            <consortium name="The Broad Institute Genomics Platform"/>
            <consortium name="The Broad Institute Genome Sequencing Center for Infectious Disease"/>
            <person name="Wu L."/>
            <person name="Ma J."/>
        </authorList>
    </citation>
    <scope>NUCLEOTIDE SEQUENCE [LARGE SCALE GENOMIC DNA]</scope>
    <source>
        <strain evidence="6">CCM 4481</strain>
    </source>
</reference>
<sequence length="118" mass="12929">MSQMETTFYSCPVELALQAIMGKWKPAILWQLASGAKRFSELQAALPGIAHKVLSQQLTRLQRDGMVMRNHTGSDFPPGYTLTLLGSTLRPALDALAEWGKLHGERASMTAQEASRSA</sequence>